<accession>A0AB38W748</accession>
<organism evidence="1 2">
    <name type="scientific">Mycoplasmoides pneumoniae</name>
    <name type="common">Mycoplasma pneumoniae</name>
    <dbReference type="NCBI Taxonomy" id="2104"/>
    <lineage>
        <taxon>Bacteria</taxon>
        <taxon>Bacillati</taxon>
        <taxon>Mycoplasmatota</taxon>
        <taxon>Mycoplasmoidales</taxon>
        <taxon>Mycoplasmoidaceae</taxon>
        <taxon>Mycoplasmoides</taxon>
    </lineage>
</organism>
<reference evidence="1 2" key="1">
    <citation type="submission" date="2019-01" db="EMBL/GenBank/DDBJ databases">
        <authorList>
            <consortium name="Pathogen Informatics"/>
        </authorList>
    </citation>
    <scope>NUCLEOTIDE SEQUENCE [LARGE SCALE GENOMIC DNA]</scope>
    <source>
        <strain evidence="1 2">NCTC10119</strain>
    </source>
</reference>
<sequence>MHYTYKLKIGHLLNLAQFLYKIERFSYFLDSPKKGGIFYA</sequence>
<gene>
    <name evidence="1" type="ORF">NCTC10119_00405</name>
</gene>
<protein>
    <submittedName>
        <fullName evidence="1">Uncharacterized protein</fullName>
    </submittedName>
</protein>
<dbReference type="AlphaFoldDB" id="A0AB38W748"/>
<evidence type="ECO:0000313" key="1">
    <source>
        <dbReference type="EMBL" id="VEU57138.1"/>
    </source>
</evidence>
<proteinExistence type="predicted"/>
<dbReference type="EMBL" id="LR214945">
    <property type="protein sequence ID" value="VEU57138.1"/>
    <property type="molecule type" value="Genomic_DNA"/>
</dbReference>
<dbReference type="Proteomes" id="UP000289557">
    <property type="component" value="Chromosome"/>
</dbReference>
<name>A0AB38W748_MYCPM</name>
<evidence type="ECO:0000313" key="2">
    <source>
        <dbReference type="Proteomes" id="UP000289557"/>
    </source>
</evidence>